<evidence type="ECO:0000256" key="9">
    <source>
        <dbReference type="RuleBase" id="RU004016"/>
    </source>
</evidence>
<feature type="active site" description="Acyl-ester intermediate" evidence="7">
    <location>
        <position position="105"/>
    </location>
</feature>
<evidence type="ECO:0000256" key="4">
    <source>
        <dbReference type="ARBA" id="ARBA00022960"/>
    </source>
</evidence>
<evidence type="ECO:0000256" key="6">
    <source>
        <dbReference type="ARBA" id="ARBA00023316"/>
    </source>
</evidence>
<dbReference type="GO" id="GO:0009252">
    <property type="term" value="P:peptidoglycan biosynthetic process"/>
    <property type="evidence" value="ECO:0007669"/>
    <property type="project" value="UniProtKB-KW"/>
</dbReference>
<dbReference type="GO" id="GO:0004180">
    <property type="term" value="F:carboxypeptidase activity"/>
    <property type="evidence" value="ECO:0007669"/>
    <property type="project" value="UniProtKB-KW"/>
</dbReference>
<gene>
    <name evidence="11" type="ORF">JF922_17465</name>
</gene>
<evidence type="ECO:0000256" key="5">
    <source>
        <dbReference type="ARBA" id="ARBA00022984"/>
    </source>
</evidence>
<keyword evidence="11" id="KW-0121">Carboxypeptidase</keyword>
<comment type="caution">
    <text evidence="11">The sequence shown here is derived from an EMBL/GenBank/DDBJ whole genome shotgun (WGS) entry which is preliminary data.</text>
</comment>
<comment type="similarity">
    <text evidence="1 9">Belongs to the peptidase S11 family.</text>
</comment>
<dbReference type="PANTHER" id="PTHR21581">
    <property type="entry name" value="D-ALANYL-D-ALANINE CARBOXYPEPTIDASE"/>
    <property type="match status" value="1"/>
</dbReference>
<organism evidence="11 12">
    <name type="scientific">Candidatus Nephthysia bennettiae</name>
    <dbReference type="NCBI Taxonomy" id="3127016"/>
    <lineage>
        <taxon>Bacteria</taxon>
        <taxon>Bacillati</taxon>
        <taxon>Candidatus Dormiibacterota</taxon>
        <taxon>Candidatus Dormibacteria</taxon>
        <taxon>Candidatus Dormibacterales</taxon>
        <taxon>Candidatus Dormibacteraceae</taxon>
        <taxon>Candidatus Nephthysia</taxon>
    </lineage>
</organism>
<dbReference type="PANTHER" id="PTHR21581:SF33">
    <property type="entry name" value="D-ALANYL-D-ALANINE CARBOXYPEPTIDASE DACB"/>
    <property type="match status" value="1"/>
</dbReference>
<dbReference type="AlphaFoldDB" id="A0A934K9T8"/>
<dbReference type="PRINTS" id="PR00725">
    <property type="entry name" value="DADACBPTASE1"/>
</dbReference>
<dbReference type="InterPro" id="IPR001967">
    <property type="entry name" value="Peptidase_S11_N"/>
</dbReference>
<evidence type="ECO:0000256" key="1">
    <source>
        <dbReference type="ARBA" id="ARBA00007164"/>
    </source>
</evidence>
<evidence type="ECO:0000256" key="7">
    <source>
        <dbReference type="PIRSR" id="PIRSR618044-1"/>
    </source>
</evidence>
<dbReference type="Gene3D" id="3.40.710.10">
    <property type="entry name" value="DD-peptidase/beta-lactamase superfamily"/>
    <property type="match status" value="1"/>
</dbReference>
<feature type="active site" description="Proton acceptor" evidence="7">
    <location>
        <position position="108"/>
    </location>
</feature>
<feature type="active site" evidence="7">
    <location>
        <position position="162"/>
    </location>
</feature>
<evidence type="ECO:0000313" key="11">
    <source>
        <dbReference type="EMBL" id="MBJ7599852.1"/>
    </source>
</evidence>
<dbReference type="Proteomes" id="UP000612893">
    <property type="component" value="Unassembled WGS sequence"/>
</dbReference>
<protein>
    <submittedName>
        <fullName evidence="11">D-alanyl-D-alanine carboxypeptidase</fullName>
    </submittedName>
</protein>
<dbReference type="Pfam" id="PF00768">
    <property type="entry name" value="Peptidase_S11"/>
    <property type="match status" value="1"/>
</dbReference>
<evidence type="ECO:0000259" key="10">
    <source>
        <dbReference type="Pfam" id="PF00768"/>
    </source>
</evidence>
<accession>A0A934K9T8</accession>
<keyword evidence="4" id="KW-0133">Cell shape</keyword>
<dbReference type="GO" id="GO:0071555">
    <property type="term" value="P:cell wall organization"/>
    <property type="evidence" value="ECO:0007669"/>
    <property type="project" value="UniProtKB-KW"/>
</dbReference>
<evidence type="ECO:0000256" key="2">
    <source>
        <dbReference type="ARBA" id="ARBA00022729"/>
    </source>
</evidence>
<keyword evidence="2" id="KW-0732">Signal</keyword>
<evidence type="ECO:0000256" key="3">
    <source>
        <dbReference type="ARBA" id="ARBA00022801"/>
    </source>
</evidence>
<dbReference type="EMBL" id="JAEKNR010000176">
    <property type="protein sequence ID" value="MBJ7599852.1"/>
    <property type="molecule type" value="Genomic_DNA"/>
</dbReference>
<keyword evidence="12" id="KW-1185">Reference proteome</keyword>
<dbReference type="GO" id="GO:0008360">
    <property type="term" value="P:regulation of cell shape"/>
    <property type="evidence" value="ECO:0007669"/>
    <property type="project" value="UniProtKB-KW"/>
</dbReference>
<dbReference type="SUPFAM" id="SSF56601">
    <property type="entry name" value="beta-lactamase/transpeptidase-like"/>
    <property type="match status" value="1"/>
</dbReference>
<keyword evidence="3" id="KW-0378">Hydrolase</keyword>
<evidence type="ECO:0000313" key="12">
    <source>
        <dbReference type="Proteomes" id="UP000612893"/>
    </source>
</evidence>
<keyword evidence="11" id="KW-0645">Protease</keyword>
<keyword evidence="6" id="KW-0961">Cell wall biogenesis/degradation</keyword>
<feature type="binding site" evidence="8">
    <location>
        <position position="269"/>
    </location>
    <ligand>
        <name>substrate</name>
    </ligand>
</feature>
<feature type="domain" description="Peptidase S11 D-alanyl-D-alanine carboxypeptidase A N-terminal" evidence="10">
    <location>
        <begin position="76"/>
        <end position="298"/>
    </location>
</feature>
<name>A0A934K9T8_9BACT</name>
<keyword evidence="5" id="KW-0573">Peptidoglycan synthesis</keyword>
<evidence type="ECO:0000256" key="8">
    <source>
        <dbReference type="PIRSR" id="PIRSR618044-2"/>
    </source>
</evidence>
<sequence>MPGALSMLVLLLTGTVLAVQWNSLQVGGAQREAASSLSVRGAAGPALHATTRIPAAASPPFSSSWLRRAVSPGLGFQAASGVVVDVDSRSLLWARAPRAARAPASLAKIMTAMVAADLAPLDRQVRVPSEAAGVESDSTVMGLSAGEVVPLRDLMYGVFLSSGNDAAETLASALTDRQHFIQLMNRKAADLGMLDSHFTNPTGLDDPGMRSTAYDMAVAAATLATHYPDLLAIAGSRQAVLGGGTGHKAFDLHALNRLLGMYPGATGLKTGYTGDAGYCLVGTATRGNRHLVAVVMGDGLSLTADAVKLLDYGFSVTPARVPEGVWRGA</sequence>
<proteinExistence type="inferred from homology"/>
<dbReference type="InterPro" id="IPR012338">
    <property type="entry name" value="Beta-lactam/transpept-like"/>
</dbReference>
<reference evidence="11" key="1">
    <citation type="submission" date="2020-10" db="EMBL/GenBank/DDBJ databases">
        <title>Ca. Dormibacterota MAGs.</title>
        <authorList>
            <person name="Montgomery K."/>
        </authorList>
    </citation>
    <scope>NUCLEOTIDE SEQUENCE [LARGE SCALE GENOMIC DNA]</scope>
    <source>
        <strain evidence="11">SC8812_S17_10</strain>
    </source>
</reference>
<dbReference type="InterPro" id="IPR018044">
    <property type="entry name" value="Peptidase_S11"/>
</dbReference>